<feature type="compositionally biased region" description="Polar residues" evidence="1">
    <location>
        <begin position="38"/>
        <end position="51"/>
    </location>
</feature>
<organism evidence="2">
    <name type="scientific">freshwater metagenome</name>
    <dbReference type="NCBI Taxonomy" id="449393"/>
    <lineage>
        <taxon>unclassified sequences</taxon>
        <taxon>metagenomes</taxon>
        <taxon>ecological metagenomes</taxon>
    </lineage>
</organism>
<dbReference type="EMBL" id="CAFBPD010000171">
    <property type="protein sequence ID" value="CAB5013702.1"/>
    <property type="molecule type" value="Genomic_DNA"/>
</dbReference>
<name>A0A6J7QH56_9ZZZZ</name>
<proteinExistence type="predicted"/>
<protein>
    <submittedName>
        <fullName evidence="2">Unannotated protein</fullName>
    </submittedName>
</protein>
<sequence>MARSTPARNVGLRMTATIVSAEPAGSCNVIATFGGSATNPNLGHVSTSSDVGSVPDRRTGRSENHTVCASAPLRVNAYRSPEPGSSVIVALEPDSA</sequence>
<accession>A0A6J7QH56</accession>
<feature type="compositionally biased region" description="Basic and acidic residues" evidence="1">
    <location>
        <begin position="55"/>
        <end position="64"/>
    </location>
</feature>
<gene>
    <name evidence="2" type="ORF">UFOPK4061_00997</name>
</gene>
<feature type="region of interest" description="Disordered" evidence="1">
    <location>
        <begin position="38"/>
        <end position="64"/>
    </location>
</feature>
<dbReference type="AlphaFoldDB" id="A0A6J7QH56"/>
<reference evidence="2" key="1">
    <citation type="submission" date="2020-05" db="EMBL/GenBank/DDBJ databases">
        <authorList>
            <person name="Chiriac C."/>
            <person name="Salcher M."/>
            <person name="Ghai R."/>
            <person name="Kavagutti S V."/>
        </authorList>
    </citation>
    <scope>NUCLEOTIDE SEQUENCE</scope>
</reference>
<evidence type="ECO:0000256" key="1">
    <source>
        <dbReference type="SAM" id="MobiDB-lite"/>
    </source>
</evidence>
<evidence type="ECO:0000313" key="2">
    <source>
        <dbReference type="EMBL" id="CAB5013702.1"/>
    </source>
</evidence>